<evidence type="ECO:0000256" key="1">
    <source>
        <dbReference type="SAM" id="MobiDB-lite"/>
    </source>
</evidence>
<proteinExistence type="predicted"/>
<evidence type="ECO:0000256" key="2">
    <source>
        <dbReference type="SAM" id="Phobius"/>
    </source>
</evidence>
<gene>
    <name evidence="3" type="ORF">RH861_06695</name>
</gene>
<feature type="transmembrane region" description="Helical" evidence="2">
    <location>
        <begin position="62"/>
        <end position="80"/>
    </location>
</feature>
<dbReference type="RefSeq" id="WP_310520357.1">
    <property type="nucleotide sequence ID" value="NZ_BAABBS010000002.1"/>
</dbReference>
<keyword evidence="2" id="KW-0472">Membrane</keyword>
<sequence length="429" mass="43723">MNDDQRDPMERLRAADPAAGVEARDGFADEVVARAAAETGGSAPVADLTAERARRRPARMPVAAAAAALVVVGAVGYGIGSATAGPAVLAGGAAPPISLQGPPEGAATEGGAMPEIATGDRMMPEPGAQGMSWPSWGGGRNSFSASGLSTSGGTAAAYGYDARAASDADTVAALAGVLGVEGTPELADGSWSVGPKDGTGPALGVSLDGTLGFWYSDPANSPWQCGDGAETCEPAGEIPSEQAAIDALRSLIESTGRDAAAFEFASETWEGAVTRTAQAWPVVDGQRIDQAWGVELSDRGIVSASGMLADLVELGDYPVVSEQEAFERLSDPRFASTMIALPAEARDLPVTDMPEWVPPTEPPAAPEPGVAVSWPVNDVEIVEARLGLASQWQPDGSVLVVPAYEFTDADGGTWSVIAVAESSLDFSVE</sequence>
<feature type="compositionally biased region" description="Basic and acidic residues" evidence="1">
    <location>
        <begin position="1"/>
        <end position="14"/>
    </location>
</feature>
<keyword evidence="2" id="KW-1133">Transmembrane helix</keyword>
<reference evidence="4" key="1">
    <citation type="submission" date="2023-07" db="EMBL/GenBank/DDBJ databases">
        <title>Description of three actinobacteria isolated from air of manufacturing shop in a pharmaceutical factory.</title>
        <authorList>
            <person name="Zhang D.-F."/>
        </authorList>
    </citation>
    <scope>NUCLEOTIDE SEQUENCE [LARGE SCALE GENOMIC DNA]</scope>
    <source>
        <strain evidence="4">CCTCC AB 2011122</strain>
    </source>
</reference>
<name>A0ABU1FJ14_9MICO</name>
<dbReference type="EMBL" id="JAVKGS010000002">
    <property type="protein sequence ID" value="MDR5691749.1"/>
    <property type="molecule type" value="Genomic_DNA"/>
</dbReference>
<keyword evidence="4" id="KW-1185">Reference proteome</keyword>
<feature type="region of interest" description="Disordered" evidence="1">
    <location>
        <begin position="1"/>
        <end position="21"/>
    </location>
</feature>
<comment type="caution">
    <text evidence="3">The sequence shown here is derived from an EMBL/GenBank/DDBJ whole genome shotgun (WGS) entry which is preliminary data.</text>
</comment>
<organism evidence="3 4">
    <name type="scientific">Agromyces indicus</name>
    <dbReference type="NCBI Taxonomy" id="758919"/>
    <lineage>
        <taxon>Bacteria</taxon>
        <taxon>Bacillati</taxon>
        <taxon>Actinomycetota</taxon>
        <taxon>Actinomycetes</taxon>
        <taxon>Micrococcales</taxon>
        <taxon>Microbacteriaceae</taxon>
        <taxon>Agromyces</taxon>
    </lineage>
</organism>
<accession>A0ABU1FJ14</accession>
<dbReference type="Proteomes" id="UP001260072">
    <property type="component" value="Unassembled WGS sequence"/>
</dbReference>
<evidence type="ECO:0000313" key="3">
    <source>
        <dbReference type="EMBL" id="MDR5691749.1"/>
    </source>
</evidence>
<keyword evidence="2" id="KW-0812">Transmembrane</keyword>
<protein>
    <submittedName>
        <fullName evidence="3">Uncharacterized protein</fullName>
    </submittedName>
</protein>
<evidence type="ECO:0000313" key="4">
    <source>
        <dbReference type="Proteomes" id="UP001260072"/>
    </source>
</evidence>